<organism evidence="1 2">
    <name type="scientific">Fusarium torulosum</name>
    <dbReference type="NCBI Taxonomy" id="33205"/>
    <lineage>
        <taxon>Eukaryota</taxon>
        <taxon>Fungi</taxon>
        <taxon>Dikarya</taxon>
        <taxon>Ascomycota</taxon>
        <taxon>Pezizomycotina</taxon>
        <taxon>Sordariomycetes</taxon>
        <taxon>Hypocreomycetidae</taxon>
        <taxon>Hypocreales</taxon>
        <taxon>Nectriaceae</taxon>
        <taxon>Fusarium</taxon>
    </lineage>
</organism>
<comment type="caution">
    <text evidence="1">The sequence shown here is derived from an EMBL/GenBank/DDBJ whole genome shotgun (WGS) entry which is preliminary data.</text>
</comment>
<proteinExistence type="predicted"/>
<gene>
    <name evidence="1" type="ORF">FTOL_08460</name>
</gene>
<keyword evidence="2" id="KW-1185">Reference proteome</keyword>
<sequence>MCRTNTSELLCSVPTSTYLESPVVAKVYFHHFHYGTLLWSFAVNPAKAQTIATLGTISQPVQGEWEKVG</sequence>
<dbReference type="Proteomes" id="UP001187734">
    <property type="component" value="Unassembled WGS sequence"/>
</dbReference>
<reference evidence="1" key="1">
    <citation type="submission" date="2018-03" db="EMBL/GenBank/DDBJ databases">
        <authorList>
            <person name="Guldener U."/>
        </authorList>
    </citation>
    <scope>NUCLEOTIDE SEQUENCE</scope>
</reference>
<evidence type="ECO:0000313" key="2">
    <source>
        <dbReference type="Proteomes" id="UP001187734"/>
    </source>
</evidence>
<evidence type="ECO:0000313" key="1">
    <source>
        <dbReference type="EMBL" id="SPJ80068.1"/>
    </source>
</evidence>
<dbReference type="AlphaFoldDB" id="A0AAE8MDW7"/>
<name>A0AAE8MDW7_9HYPO</name>
<dbReference type="EMBL" id="ONZP01000296">
    <property type="protein sequence ID" value="SPJ80068.1"/>
    <property type="molecule type" value="Genomic_DNA"/>
</dbReference>
<protein>
    <submittedName>
        <fullName evidence="1">Uncharacterized protein</fullName>
    </submittedName>
</protein>
<accession>A0AAE8MDW7</accession>